<dbReference type="EMBL" id="JXLU01000080">
    <property type="protein sequence ID" value="KIO72832.1"/>
    <property type="molecule type" value="Genomic_DNA"/>
</dbReference>
<feature type="domain" description="D-alanyl-D-alanine carboxypeptidase-like core" evidence="3">
    <location>
        <begin position="122"/>
        <end position="250"/>
    </location>
</feature>
<dbReference type="EC" id="3.4.16.4" evidence="4"/>
<keyword evidence="4" id="KW-0645">Protease</keyword>
<dbReference type="CDD" id="cd14852">
    <property type="entry name" value="LD-carboxypeptidase"/>
    <property type="match status" value="1"/>
</dbReference>
<accession>A0A0D0FDU5</accession>
<dbReference type="GO" id="GO:0009002">
    <property type="term" value="F:serine-type D-Ala-D-Ala carboxypeptidase activity"/>
    <property type="evidence" value="ECO:0007669"/>
    <property type="project" value="UniProtKB-EC"/>
</dbReference>
<evidence type="ECO:0000313" key="5">
    <source>
        <dbReference type="Proteomes" id="UP000032076"/>
    </source>
</evidence>
<feature type="compositionally biased region" description="Polar residues" evidence="1">
    <location>
        <begin position="27"/>
        <end position="51"/>
    </location>
</feature>
<evidence type="ECO:0000256" key="1">
    <source>
        <dbReference type="SAM" id="MobiDB-lite"/>
    </source>
</evidence>
<keyword evidence="4" id="KW-0378">Hydrolase</keyword>
<protein>
    <submittedName>
        <fullName evidence="4">D-alanyl-D-alanine carboxypeptidase</fullName>
        <ecNumber evidence="4">3.4.16.4</ecNumber>
    </submittedName>
</protein>
<feature type="signal peptide" evidence="2">
    <location>
        <begin position="1"/>
        <end position="22"/>
    </location>
</feature>
<dbReference type="PANTHER" id="PTHR34385:SF1">
    <property type="entry name" value="PEPTIDOGLYCAN L-ALANYL-D-GLUTAMATE ENDOPEPTIDASE CWLK"/>
    <property type="match status" value="1"/>
</dbReference>
<dbReference type="Proteomes" id="UP000032076">
    <property type="component" value="Unassembled WGS sequence"/>
</dbReference>
<dbReference type="InterPro" id="IPR003709">
    <property type="entry name" value="VanY-like_core_dom"/>
</dbReference>
<sequence length="274" mass="30996">MRTIIISALTGMLLLLTSCSLNDLTGENKQSNNNHQANEQTTENDQSNSPENADENDGTIKLDKKYFNIVAEQDGKEVIQNVDNLLILVNKQSAYLPADYVPANLVRPNVRFSFGDLDIEKSYLKEEAARALEKMFQQAEVEGISLYAVSGYRSYTRQTEVFQREVEAKGEEKAVEAVAIPGQSEHQTGLAMDISAESANLDLVESFESTPEGTWLRENAHKFGFILRYPKGKEAITGYQYEPWHFRYVGEETAKIIYENDWTLEEFFQNAKAV</sequence>
<dbReference type="InterPro" id="IPR009045">
    <property type="entry name" value="Zn_M74/Hedgehog-like"/>
</dbReference>
<comment type="caution">
    <text evidence="4">The sequence shown here is derived from an EMBL/GenBank/DDBJ whole genome shotgun (WGS) entry which is preliminary data.</text>
</comment>
<dbReference type="PANTHER" id="PTHR34385">
    <property type="entry name" value="D-ALANYL-D-ALANINE CARBOXYPEPTIDASE"/>
    <property type="match status" value="1"/>
</dbReference>
<name>A0A0D0FDU5_9BACI</name>
<dbReference type="Pfam" id="PF02557">
    <property type="entry name" value="VanY"/>
    <property type="match status" value="1"/>
</dbReference>
<feature type="region of interest" description="Disordered" evidence="1">
    <location>
        <begin position="27"/>
        <end position="58"/>
    </location>
</feature>
<dbReference type="Gene3D" id="3.30.1380.10">
    <property type="match status" value="1"/>
</dbReference>
<keyword evidence="4" id="KW-0121">Carboxypeptidase</keyword>
<dbReference type="PROSITE" id="PS51257">
    <property type="entry name" value="PROKAR_LIPOPROTEIN"/>
    <property type="match status" value="1"/>
</dbReference>
<keyword evidence="2" id="KW-0732">Signal</keyword>
<gene>
    <name evidence="4" type="ORF">B4167_2608</name>
</gene>
<dbReference type="RefSeq" id="WP_041845638.1">
    <property type="nucleotide sequence ID" value="NZ_CP023704.1"/>
</dbReference>
<feature type="chain" id="PRO_5044365402" evidence="2">
    <location>
        <begin position="23"/>
        <end position="274"/>
    </location>
</feature>
<dbReference type="SUPFAM" id="SSF55166">
    <property type="entry name" value="Hedgehog/DD-peptidase"/>
    <property type="match status" value="1"/>
</dbReference>
<dbReference type="AlphaFoldDB" id="A0A0D0FDU5"/>
<dbReference type="InterPro" id="IPR052179">
    <property type="entry name" value="DD-CPase-like"/>
</dbReference>
<reference evidence="4 5" key="1">
    <citation type="submission" date="2015-01" db="EMBL/GenBank/DDBJ databases">
        <title>Draft Genome Sequences of Four Bacillus thermoamylovorans Strains, Isolated From Food Products.</title>
        <authorList>
            <person name="Krawcyk A.O."/>
            <person name="Berendsen E.M."/>
            <person name="Eijlander R.T."/>
            <person name="de Jong A."/>
            <person name="Wells-Bennik M."/>
            <person name="Kuipers O.P."/>
        </authorList>
    </citation>
    <scope>NUCLEOTIDE SEQUENCE [LARGE SCALE GENOMIC DNA]</scope>
    <source>
        <strain evidence="4 5">B4167</strain>
    </source>
</reference>
<evidence type="ECO:0000259" key="3">
    <source>
        <dbReference type="Pfam" id="PF02557"/>
    </source>
</evidence>
<proteinExistence type="predicted"/>
<evidence type="ECO:0000256" key="2">
    <source>
        <dbReference type="SAM" id="SignalP"/>
    </source>
</evidence>
<evidence type="ECO:0000313" key="4">
    <source>
        <dbReference type="EMBL" id="KIO72832.1"/>
    </source>
</evidence>
<dbReference type="OrthoDB" id="9792074at2"/>
<organism evidence="4 5">
    <name type="scientific">Caldibacillus thermoamylovorans</name>
    <dbReference type="NCBI Taxonomy" id="35841"/>
    <lineage>
        <taxon>Bacteria</taxon>
        <taxon>Bacillati</taxon>
        <taxon>Bacillota</taxon>
        <taxon>Bacilli</taxon>
        <taxon>Bacillales</taxon>
        <taxon>Bacillaceae</taxon>
        <taxon>Caldibacillus</taxon>
    </lineage>
</organism>
<dbReference type="GO" id="GO:0006508">
    <property type="term" value="P:proteolysis"/>
    <property type="evidence" value="ECO:0007669"/>
    <property type="project" value="InterPro"/>
</dbReference>
<dbReference type="InterPro" id="IPR058193">
    <property type="entry name" value="VanY/YodJ_core_dom"/>
</dbReference>
<dbReference type="KEGG" id="bthv:CQJ30_10575"/>